<feature type="compositionally biased region" description="Basic and acidic residues" evidence="1">
    <location>
        <begin position="329"/>
        <end position="341"/>
    </location>
</feature>
<feature type="compositionally biased region" description="Low complexity" evidence="1">
    <location>
        <begin position="307"/>
        <end position="317"/>
    </location>
</feature>
<organism evidence="2 3">
    <name type="scientific">Ascobolus immersus RN42</name>
    <dbReference type="NCBI Taxonomy" id="1160509"/>
    <lineage>
        <taxon>Eukaryota</taxon>
        <taxon>Fungi</taxon>
        <taxon>Dikarya</taxon>
        <taxon>Ascomycota</taxon>
        <taxon>Pezizomycotina</taxon>
        <taxon>Pezizomycetes</taxon>
        <taxon>Pezizales</taxon>
        <taxon>Ascobolaceae</taxon>
        <taxon>Ascobolus</taxon>
    </lineage>
</organism>
<feature type="compositionally biased region" description="Basic and acidic residues" evidence="1">
    <location>
        <begin position="32"/>
        <end position="43"/>
    </location>
</feature>
<feature type="region of interest" description="Disordered" evidence="1">
    <location>
        <begin position="1"/>
        <end position="434"/>
    </location>
</feature>
<feature type="compositionally biased region" description="Basic and acidic residues" evidence="1">
    <location>
        <begin position="264"/>
        <end position="286"/>
    </location>
</feature>
<dbReference type="Proteomes" id="UP000275078">
    <property type="component" value="Unassembled WGS sequence"/>
</dbReference>
<feature type="compositionally biased region" description="Polar residues" evidence="1">
    <location>
        <begin position="155"/>
        <end position="173"/>
    </location>
</feature>
<dbReference type="OrthoDB" id="2590867at2759"/>
<reference evidence="2 3" key="1">
    <citation type="journal article" date="2018" name="Nat. Ecol. Evol.">
        <title>Pezizomycetes genomes reveal the molecular basis of ectomycorrhizal truffle lifestyle.</title>
        <authorList>
            <person name="Murat C."/>
            <person name="Payen T."/>
            <person name="Noel B."/>
            <person name="Kuo A."/>
            <person name="Morin E."/>
            <person name="Chen J."/>
            <person name="Kohler A."/>
            <person name="Krizsan K."/>
            <person name="Balestrini R."/>
            <person name="Da Silva C."/>
            <person name="Montanini B."/>
            <person name="Hainaut M."/>
            <person name="Levati E."/>
            <person name="Barry K.W."/>
            <person name="Belfiori B."/>
            <person name="Cichocki N."/>
            <person name="Clum A."/>
            <person name="Dockter R.B."/>
            <person name="Fauchery L."/>
            <person name="Guy J."/>
            <person name="Iotti M."/>
            <person name="Le Tacon F."/>
            <person name="Lindquist E.A."/>
            <person name="Lipzen A."/>
            <person name="Malagnac F."/>
            <person name="Mello A."/>
            <person name="Molinier V."/>
            <person name="Miyauchi S."/>
            <person name="Poulain J."/>
            <person name="Riccioni C."/>
            <person name="Rubini A."/>
            <person name="Sitrit Y."/>
            <person name="Splivallo R."/>
            <person name="Traeger S."/>
            <person name="Wang M."/>
            <person name="Zifcakova L."/>
            <person name="Wipf D."/>
            <person name="Zambonelli A."/>
            <person name="Paolocci F."/>
            <person name="Nowrousian M."/>
            <person name="Ottonello S."/>
            <person name="Baldrian P."/>
            <person name="Spatafora J.W."/>
            <person name="Henrissat B."/>
            <person name="Nagy L.G."/>
            <person name="Aury J.M."/>
            <person name="Wincker P."/>
            <person name="Grigoriev I.V."/>
            <person name="Bonfante P."/>
            <person name="Martin F.M."/>
        </authorList>
    </citation>
    <scope>NUCLEOTIDE SEQUENCE [LARGE SCALE GENOMIC DNA]</scope>
    <source>
        <strain evidence="2 3">RN42</strain>
    </source>
</reference>
<keyword evidence="3" id="KW-1185">Reference proteome</keyword>
<feature type="compositionally biased region" description="Polar residues" evidence="1">
    <location>
        <begin position="111"/>
        <end position="122"/>
    </location>
</feature>
<feature type="compositionally biased region" description="Low complexity" evidence="1">
    <location>
        <begin position="1"/>
        <end position="20"/>
    </location>
</feature>
<feature type="compositionally biased region" description="Basic and acidic residues" evidence="1">
    <location>
        <begin position="129"/>
        <end position="143"/>
    </location>
</feature>
<name>A0A3N4IPH0_ASCIM</name>
<feature type="compositionally biased region" description="Basic and acidic residues" evidence="1">
    <location>
        <begin position="221"/>
        <end position="233"/>
    </location>
</feature>
<evidence type="ECO:0000313" key="2">
    <source>
        <dbReference type="EMBL" id="RPA83514.1"/>
    </source>
</evidence>
<sequence>MSSNNNFMNTSTHPSTTTDTAGPHNSNVANKLDPRVDSDRDGRAGGLGGSHNTHTAGGFGSQHQPGATSTYGTSTNAGPHDSNMANKLDPRVDSDRDGRATHGTAGGAFGSHNTHSTSTAGPHSSDAANKLDPRVDSDRDGRATHGTTAGGAFGSHNTHGTSTNAGPHNSNVANKLDPRVDSDRDGRATHNTTSGAAFGSHNTHGTSTNAGPHDSNAANKLDPRVDSDRDGRHGAHGTHTGTHGPTTGGALSGSHNNGRATDAGPHDSKLANKLDPRVKTDKDGHAHGTGPTDDTYLSKGKTHNTHNTHNTHGTSTNAGPHDSNAANKLDPRVDSDRDGRKHNAHGGHGGALGTSSNRDHTGTGTLGKIPMVDNHGHSTASHARDTPTSKHNLPGPAPNTAGPHKSDLLNKLDPRVDSNLDGSKTIGGNKTHDV</sequence>
<evidence type="ECO:0000313" key="3">
    <source>
        <dbReference type="Proteomes" id="UP000275078"/>
    </source>
</evidence>
<evidence type="ECO:0008006" key="4">
    <source>
        <dbReference type="Google" id="ProtNLM"/>
    </source>
</evidence>
<evidence type="ECO:0000256" key="1">
    <source>
        <dbReference type="SAM" id="MobiDB-lite"/>
    </source>
</evidence>
<dbReference type="PANTHER" id="PTHR39606">
    <property type="entry name" value="SURFACE PROTEIN, PUTATIVE-RELATED"/>
    <property type="match status" value="1"/>
</dbReference>
<feature type="compositionally biased region" description="Basic and acidic residues" evidence="1">
    <location>
        <begin position="176"/>
        <end position="188"/>
    </location>
</feature>
<dbReference type="EMBL" id="ML119664">
    <property type="protein sequence ID" value="RPA83514.1"/>
    <property type="molecule type" value="Genomic_DNA"/>
</dbReference>
<gene>
    <name evidence="2" type="ORF">BJ508DRAFT_66928</name>
</gene>
<proteinExistence type="predicted"/>
<feature type="compositionally biased region" description="Basic and acidic residues" evidence="1">
    <location>
        <begin position="404"/>
        <end position="418"/>
    </location>
</feature>
<dbReference type="AlphaFoldDB" id="A0A3N4IPH0"/>
<feature type="compositionally biased region" description="Basic and acidic residues" evidence="1">
    <location>
        <begin position="88"/>
        <end position="100"/>
    </location>
</feature>
<protein>
    <recommendedName>
        <fullName evidence="4">Cell surface protein</fullName>
    </recommendedName>
</protein>
<accession>A0A3N4IPH0</accession>
<feature type="compositionally biased region" description="Polar residues" evidence="1">
    <location>
        <begin position="189"/>
        <end position="210"/>
    </location>
</feature>
<dbReference type="PANTHER" id="PTHR39606:SF1">
    <property type="entry name" value="CELL SURFACE PROTEIN"/>
    <property type="match status" value="1"/>
</dbReference>
<feature type="compositionally biased region" description="Polar residues" evidence="1">
    <location>
        <begin position="50"/>
        <end position="77"/>
    </location>
</feature>